<name>A0AAD5TLB2_9FUNG</name>
<organism evidence="1 2">
    <name type="scientific">Geranomyces variabilis</name>
    <dbReference type="NCBI Taxonomy" id="109894"/>
    <lineage>
        <taxon>Eukaryota</taxon>
        <taxon>Fungi</taxon>
        <taxon>Fungi incertae sedis</taxon>
        <taxon>Chytridiomycota</taxon>
        <taxon>Chytridiomycota incertae sedis</taxon>
        <taxon>Chytridiomycetes</taxon>
        <taxon>Spizellomycetales</taxon>
        <taxon>Powellomycetaceae</taxon>
        <taxon>Geranomyces</taxon>
    </lineage>
</organism>
<evidence type="ECO:0000313" key="1">
    <source>
        <dbReference type="EMBL" id="KAJ3179126.1"/>
    </source>
</evidence>
<protein>
    <submittedName>
        <fullName evidence="1">Uncharacterized protein</fullName>
    </submittedName>
</protein>
<dbReference type="AlphaFoldDB" id="A0AAD5TLB2"/>
<evidence type="ECO:0000313" key="2">
    <source>
        <dbReference type="Proteomes" id="UP001212152"/>
    </source>
</evidence>
<gene>
    <name evidence="1" type="ORF">HDU87_003082</name>
</gene>
<dbReference type="EMBL" id="JADGJQ010000022">
    <property type="protein sequence ID" value="KAJ3179126.1"/>
    <property type="molecule type" value="Genomic_DNA"/>
</dbReference>
<reference evidence="1" key="1">
    <citation type="submission" date="2020-05" db="EMBL/GenBank/DDBJ databases">
        <title>Phylogenomic resolution of chytrid fungi.</title>
        <authorList>
            <person name="Stajich J.E."/>
            <person name="Amses K."/>
            <person name="Simmons R."/>
            <person name="Seto K."/>
            <person name="Myers J."/>
            <person name="Bonds A."/>
            <person name="Quandt C.A."/>
            <person name="Barry K."/>
            <person name="Liu P."/>
            <person name="Grigoriev I."/>
            <person name="Longcore J.E."/>
            <person name="James T.Y."/>
        </authorList>
    </citation>
    <scope>NUCLEOTIDE SEQUENCE</scope>
    <source>
        <strain evidence="1">JEL0379</strain>
    </source>
</reference>
<sequence length="301" mass="32580">MFPPQPHHPKSLAELRTLASRYRPPLPLLFSALRMLKQKSPSPSSQPPPAHVLLPALRALADEPYLRPCTRDERQRTLECCLRFVREAKAREEDAWAVGFAVESIIVLTRCGEQVDGEQKKQEDGDGAVGEMVVKVFYAFPKSPEIQLLCAAAVPNLLLTITLLTNPPSLTTLSATHLLLTQLPLLKTNPAAIHTLVRTILPSHLGARNENNPHALRAAGMIVAALVAVVVDKGTTRGGVGFDAGDARAVRDLLAPWVGAAEGDDDNSPAAAPLRLRVAARMLVSRLAASPAERDVVKRRT</sequence>
<proteinExistence type="predicted"/>
<keyword evidence="2" id="KW-1185">Reference proteome</keyword>
<dbReference type="Proteomes" id="UP001212152">
    <property type="component" value="Unassembled WGS sequence"/>
</dbReference>
<accession>A0AAD5TLB2</accession>
<comment type="caution">
    <text evidence="1">The sequence shown here is derived from an EMBL/GenBank/DDBJ whole genome shotgun (WGS) entry which is preliminary data.</text>
</comment>